<dbReference type="Pfam" id="PF04316">
    <property type="entry name" value="FlgM"/>
    <property type="match status" value="1"/>
</dbReference>
<dbReference type="NCBIfam" id="TIGR03824">
    <property type="entry name" value="FlgM_jcvi"/>
    <property type="match status" value="1"/>
</dbReference>
<dbReference type="InterPro" id="IPR007412">
    <property type="entry name" value="FlgM"/>
</dbReference>
<proteinExistence type="inferred from homology"/>
<dbReference type="GO" id="GO:0044781">
    <property type="term" value="P:bacterial-type flagellum organization"/>
    <property type="evidence" value="ECO:0007669"/>
    <property type="project" value="UniProtKB-KW"/>
</dbReference>
<feature type="domain" description="Anti-sigma-28 factor FlgM C-terminal" evidence="7">
    <location>
        <begin position="44"/>
        <end position="96"/>
    </location>
</feature>
<comment type="similarity">
    <text evidence="1">Belongs to the FlgM family.</text>
</comment>
<keyword evidence="6" id="KW-0804">Transcription</keyword>
<evidence type="ECO:0000256" key="6">
    <source>
        <dbReference type="ARBA" id="ARBA00023163"/>
    </source>
</evidence>
<reference evidence="8" key="1">
    <citation type="submission" date="2018-05" db="EMBL/GenBank/DDBJ databases">
        <authorList>
            <person name="Lanie J.A."/>
            <person name="Ng W.-L."/>
            <person name="Kazmierczak K.M."/>
            <person name="Andrzejewski T.M."/>
            <person name="Davidsen T.M."/>
            <person name="Wayne K.J."/>
            <person name="Tettelin H."/>
            <person name="Glass J.I."/>
            <person name="Rusch D."/>
            <person name="Podicherti R."/>
            <person name="Tsui H.-C.T."/>
            <person name="Winkler M.E."/>
        </authorList>
    </citation>
    <scope>NUCLEOTIDE SEQUENCE</scope>
</reference>
<dbReference type="AlphaFoldDB" id="A0A382NW39"/>
<evidence type="ECO:0000256" key="2">
    <source>
        <dbReference type="ARBA" id="ARBA00017823"/>
    </source>
</evidence>
<keyword evidence="5" id="KW-0805">Transcription regulation</keyword>
<evidence type="ECO:0000256" key="3">
    <source>
        <dbReference type="ARBA" id="ARBA00022491"/>
    </source>
</evidence>
<dbReference type="SUPFAM" id="SSF101498">
    <property type="entry name" value="Anti-sigma factor FlgM"/>
    <property type="match status" value="1"/>
</dbReference>
<accession>A0A382NW39</accession>
<sequence>MEIPGNDFKIKGKAIQDRVKVASKESAKTGISGGTAGTQASENIALSAKAKDIQKSHEAVRNSSDIRVDKVDKIKAAIADGSFHVDSHELAEKILKDVISEAKFIE</sequence>
<gene>
    <name evidence="8" type="ORF">METZ01_LOCUS318217</name>
</gene>
<keyword evidence="4" id="KW-1005">Bacterial flagellum biogenesis</keyword>
<organism evidence="8">
    <name type="scientific">marine metagenome</name>
    <dbReference type="NCBI Taxonomy" id="408172"/>
    <lineage>
        <taxon>unclassified sequences</taxon>
        <taxon>metagenomes</taxon>
        <taxon>ecological metagenomes</taxon>
    </lineage>
</organism>
<keyword evidence="3" id="KW-0678">Repressor</keyword>
<dbReference type="EMBL" id="UINC01103182">
    <property type="protein sequence ID" value="SVC65363.1"/>
    <property type="molecule type" value="Genomic_DNA"/>
</dbReference>
<dbReference type="InterPro" id="IPR035890">
    <property type="entry name" value="Anti-sigma-28_factor_FlgM_sf"/>
</dbReference>
<evidence type="ECO:0000256" key="1">
    <source>
        <dbReference type="ARBA" id="ARBA00005322"/>
    </source>
</evidence>
<name>A0A382NW39_9ZZZZ</name>
<evidence type="ECO:0000256" key="5">
    <source>
        <dbReference type="ARBA" id="ARBA00023015"/>
    </source>
</evidence>
<evidence type="ECO:0000259" key="7">
    <source>
        <dbReference type="Pfam" id="PF04316"/>
    </source>
</evidence>
<protein>
    <recommendedName>
        <fullName evidence="2">Negative regulator of flagellin synthesis</fullName>
    </recommendedName>
</protein>
<evidence type="ECO:0000313" key="8">
    <source>
        <dbReference type="EMBL" id="SVC65363.1"/>
    </source>
</evidence>
<evidence type="ECO:0000256" key="4">
    <source>
        <dbReference type="ARBA" id="ARBA00022795"/>
    </source>
</evidence>
<dbReference type="GO" id="GO:0045892">
    <property type="term" value="P:negative regulation of DNA-templated transcription"/>
    <property type="evidence" value="ECO:0007669"/>
    <property type="project" value="InterPro"/>
</dbReference>
<dbReference type="InterPro" id="IPR031316">
    <property type="entry name" value="FlgM_C"/>
</dbReference>